<evidence type="ECO:0000313" key="3">
    <source>
        <dbReference type="Proteomes" id="UP001056436"/>
    </source>
</evidence>
<keyword evidence="1" id="KW-0732">Signal</keyword>
<evidence type="ECO:0000313" key="2">
    <source>
        <dbReference type="EMBL" id="KAI3558827.1"/>
    </source>
</evidence>
<sequence>MKYILLTTIFAAACAAGPLAEVRDLTGTPENTLTYVDIAPVELEPRNADLNLTDLVTRDTLPNTACPAGQTYDRSVCFKSNIIRSFCVANPRSNREKITDTPCGANEICVQRRLLSNGKSYAKCIPVLDLVLWKTSPDGNKEGCTTTTVKSGGNHHIGTIVYDVNRNPIQVDKIRYLGEPGEVDEGIGGSTPFFSSNLFSFAGGHYLKTCVFAGGFGNLNAYSWAWS</sequence>
<keyword evidence="3" id="KW-1185">Reference proteome</keyword>
<proteinExistence type="predicted"/>
<dbReference type="AlphaFoldDB" id="A0A9Q0BAI2"/>
<gene>
    <name evidence="2" type="ORF">CABS02_00867</name>
</gene>
<comment type="caution">
    <text evidence="2">The sequence shown here is derived from an EMBL/GenBank/DDBJ whole genome shotgun (WGS) entry which is preliminary data.</text>
</comment>
<name>A0A9Q0BAI2_9PEZI</name>
<reference evidence="2" key="1">
    <citation type="submission" date="2019-01" db="EMBL/GenBank/DDBJ databases">
        <title>Colletotrichum abscissum LGMF1257.</title>
        <authorList>
            <person name="Baroncelli R."/>
        </authorList>
    </citation>
    <scope>NUCLEOTIDE SEQUENCE</scope>
    <source>
        <strain evidence="2">Ca142</strain>
    </source>
</reference>
<protein>
    <recommendedName>
        <fullName evidence="4">Secreted in xylem 6</fullName>
    </recommendedName>
</protein>
<feature type="chain" id="PRO_5040311365" description="Secreted in xylem 6" evidence="1">
    <location>
        <begin position="17"/>
        <end position="227"/>
    </location>
</feature>
<dbReference type="OrthoDB" id="5421264at2759"/>
<evidence type="ECO:0008006" key="4">
    <source>
        <dbReference type="Google" id="ProtNLM"/>
    </source>
</evidence>
<feature type="signal peptide" evidence="1">
    <location>
        <begin position="1"/>
        <end position="16"/>
    </location>
</feature>
<dbReference type="Proteomes" id="UP001056436">
    <property type="component" value="Unassembled WGS sequence"/>
</dbReference>
<dbReference type="EMBL" id="SDAQ01000002">
    <property type="protein sequence ID" value="KAI3558827.1"/>
    <property type="molecule type" value="Genomic_DNA"/>
</dbReference>
<accession>A0A9Q0BAI2</accession>
<evidence type="ECO:0000256" key="1">
    <source>
        <dbReference type="SAM" id="SignalP"/>
    </source>
</evidence>
<organism evidence="2 3">
    <name type="scientific">Colletotrichum abscissum</name>
    <dbReference type="NCBI Taxonomy" id="1671311"/>
    <lineage>
        <taxon>Eukaryota</taxon>
        <taxon>Fungi</taxon>
        <taxon>Dikarya</taxon>
        <taxon>Ascomycota</taxon>
        <taxon>Pezizomycotina</taxon>
        <taxon>Sordariomycetes</taxon>
        <taxon>Hypocreomycetidae</taxon>
        <taxon>Glomerellales</taxon>
        <taxon>Glomerellaceae</taxon>
        <taxon>Colletotrichum</taxon>
        <taxon>Colletotrichum acutatum species complex</taxon>
    </lineage>
</organism>